<dbReference type="Proteomes" id="UP000005361">
    <property type="component" value="Chromosome"/>
</dbReference>
<organism evidence="1 2">
    <name type="scientific">Pelosinus fermentans JBW45</name>
    <dbReference type="NCBI Taxonomy" id="1192197"/>
    <lineage>
        <taxon>Bacteria</taxon>
        <taxon>Bacillati</taxon>
        <taxon>Bacillota</taxon>
        <taxon>Negativicutes</taxon>
        <taxon>Selenomonadales</taxon>
        <taxon>Sporomusaceae</taxon>
        <taxon>Pelosinus</taxon>
    </lineage>
</organism>
<reference evidence="1 2" key="1">
    <citation type="journal article" date="2015" name="Genome Announc.">
        <title>Complete Genome Sequence of Pelosinus fermentans JBW45, a Member of a Remarkably Competitive Group of Negativicutes in the Firmicutes Phylum.</title>
        <authorList>
            <person name="De Leon K.B."/>
            <person name="Utturkar S.M."/>
            <person name="Camilleri L.B."/>
            <person name="Elias D.A."/>
            <person name="Arkin A.P."/>
            <person name="Fields M.W."/>
            <person name="Brown S.D."/>
            <person name="Wall J.D."/>
        </authorList>
    </citation>
    <scope>NUCLEOTIDE SEQUENCE [LARGE SCALE GENOMIC DNA]</scope>
    <source>
        <strain evidence="1 2">JBW45</strain>
    </source>
</reference>
<dbReference type="EMBL" id="CP010978">
    <property type="protein sequence ID" value="AJQ28207.1"/>
    <property type="molecule type" value="Genomic_DNA"/>
</dbReference>
<accession>I8TU69</accession>
<gene>
    <name evidence="1" type="ORF">JBW_02863</name>
</gene>
<name>I8TU69_9FIRM</name>
<dbReference type="RefSeq" id="WP_007957487.1">
    <property type="nucleotide sequence ID" value="NZ_CP010978.1"/>
</dbReference>
<proteinExistence type="predicted"/>
<protein>
    <submittedName>
        <fullName evidence="1">Uncharacterized protein</fullName>
    </submittedName>
</protein>
<dbReference type="AlphaFoldDB" id="I8TU69"/>
<evidence type="ECO:0000313" key="1">
    <source>
        <dbReference type="EMBL" id="AJQ28207.1"/>
    </source>
</evidence>
<sequence length="85" mass="9834">MFFSETSNWKFSNKIIPTFPLSSLPPNHYPTESTEATEATEATVATRAQDLQGTLDLRLQQVIQDALEQQVQQVQRLLNDYWIHR</sequence>
<dbReference type="KEGG" id="pft:JBW_02863"/>
<dbReference type="HOGENOM" id="CLU_2509739_0_0_9"/>
<reference evidence="2" key="2">
    <citation type="submission" date="2015-02" db="EMBL/GenBank/DDBJ databases">
        <title>Complete Genome Sequence of Pelosinus fermentans JBW45.</title>
        <authorList>
            <person name="De Leon K.B."/>
            <person name="Utturkar S.M."/>
            <person name="Camilleri L.B."/>
            <person name="Arkin A.P."/>
            <person name="Fields M.W."/>
            <person name="Brown S.D."/>
            <person name="Wall J.D."/>
        </authorList>
    </citation>
    <scope>NUCLEOTIDE SEQUENCE [LARGE SCALE GENOMIC DNA]</scope>
    <source>
        <strain evidence="2">JBW45</strain>
    </source>
</reference>
<evidence type="ECO:0000313" key="2">
    <source>
        <dbReference type="Proteomes" id="UP000005361"/>
    </source>
</evidence>